<organism evidence="2 3">
    <name type="scientific">Gimesia panareensis</name>
    <dbReference type="NCBI Taxonomy" id="2527978"/>
    <lineage>
        <taxon>Bacteria</taxon>
        <taxon>Pseudomonadati</taxon>
        <taxon>Planctomycetota</taxon>
        <taxon>Planctomycetia</taxon>
        <taxon>Planctomycetales</taxon>
        <taxon>Planctomycetaceae</taxon>
        <taxon>Gimesia</taxon>
    </lineage>
</organism>
<evidence type="ECO:0000313" key="3">
    <source>
        <dbReference type="Proteomes" id="UP000320839"/>
    </source>
</evidence>
<keyword evidence="1" id="KW-1133">Transmembrane helix</keyword>
<dbReference type="EMBL" id="CP036317">
    <property type="protein sequence ID" value="QDV21625.1"/>
    <property type="molecule type" value="Genomic_DNA"/>
</dbReference>
<proteinExistence type="predicted"/>
<feature type="transmembrane region" description="Helical" evidence="1">
    <location>
        <begin position="9"/>
        <end position="32"/>
    </location>
</feature>
<keyword evidence="1" id="KW-0812">Transmembrane</keyword>
<keyword evidence="1" id="KW-0472">Membrane</keyword>
<sequence>MKPNPIRLILLYFAGFFVGACLISVCCLAFISDPETRTLYLTTLWRGVGYWCLGSLVIFMVTFMLIQSMVWICLRLLSAWDSWQLNLPSGPLIEIPGPPTREEVLLSISMTHDIIANDNLSEEAQKYLCETLISNNAHPELFQAELTAEEIYDILFVKGKEQGEIVVEPEE</sequence>
<name>A0A518FZ35_9PLAN</name>
<accession>A0A518FZ35</accession>
<dbReference type="Proteomes" id="UP000320839">
    <property type="component" value="Chromosome"/>
</dbReference>
<dbReference type="AlphaFoldDB" id="A0A518FZ35"/>
<dbReference type="PROSITE" id="PS51257">
    <property type="entry name" value="PROKAR_LIPOPROTEIN"/>
    <property type="match status" value="1"/>
</dbReference>
<gene>
    <name evidence="2" type="ORF">Pan153_63150</name>
</gene>
<feature type="transmembrane region" description="Helical" evidence="1">
    <location>
        <begin position="48"/>
        <end position="74"/>
    </location>
</feature>
<evidence type="ECO:0000256" key="1">
    <source>
        <dbReference type="SAM" id="Phobius"/>
    </source>
</evidence>
<protein>
    <submittedName>
        <fullName evidence="2">Uncharacterized protein</fullName>
    </submittedName>
</protein>
<reference evidence="2 3" key="1">
    <citation type="submission" date="2019-02" db="EMBL/GenBank/DDBJ databases">
        <title>Deep-cultivation of Planctomycetes and their phenomic and genomic characterization uncovers novel biology.</title>
        <authorList>
            <person name="Wiegand S."/>
            <person name="Jogler M."/>
            <person name="Boedeker C."/>
            <person name="Pinto D."/>
            <person name="Vollmers J."/>
            <person name="Rivas-Marin E."/>
            <person name="Kohn T."/>
            <person name="Peeters S.H."/>
            <person name="Heuer A."/>
            <person name="Rast P."/>
            <person name="Oberbeckmann S."/>
            <person name="Bunk B."/>
            <person name="Jeske O."/>
            <person name="Meyerdierks A."/>
            <person name="Storesund J.E."/>
            <person name="Kallscheuer N."/>
            <person name="Luecker S."/>
            <person name="Lage O.M."/>
            <person name="Pohl T."/>
            <person name="Merkel B.J."/>
            <person name="Hornburger P."/>
            <person name="Mueller R.-W."/>
            <person name="Bruemmer F."/>
            <person name="Labrenz M."/>
            <person name="Spormann A.M."/>
            <person name="Op den Camp H."/>
            <person name="Overmann J."/>
            <person name="Amann R."/>
            <person name="Jetten M.S.M."/>
            <person name="Mascher T."/>
            <person name="Medema M.H."/>
            <person name="Devos D.P."/>
            <person name="Kaster A.-K."/>
            <person name="Ovreas L."/>
            <person name="Rohde M."/>
            <person name="Galperin M.Y."/>
            <person name="Jogler C."/>
        </authorList>
    </citation>
    <scope>NUCLEOTIDE SEQUENCE [LARGE SCALE GENOMIC DNA]</scope>
    <source>
        <strain evidence="2 3">Pan153</strain>
    </source>
</reference>
<evidence type="ECO:0000313" key="2">
    <source>
        <dbReference type="EMBL" id="QDV21625.1"/>
    </source>
</evidence>